<dbReference type="Proteomes" id="UP000326546">
    <property type="component" value="Chromosome"/>
</dbReference>
<proteinExistence type="predicted"/>
<protein>
    <submittedName>
        <fullName evidence="2">VanZ family protein</fullName>
    </submittedName>
</protein>
<organism evidence="2 3">
    <name type="scientific">Ornithinimicrobium pratense</name>
    <dbReference type="NCBI Taxonomy" id="2593973"/>
    <lineage>
        <taxon>Bacteria</taxon>
        <taxon>Bacillati</taxon>
        <taxon>Actinomycetota</taxon>
        <taxon>Actinomycetes</taxon>
        <taxon>Micrococcales</taxon>
        <taxon>Ornithinimicrobiaceae</taxon>
        <taxon>Ornithinimicrobium</taxon>
    </lineage>
</organism>
<keyword evidence="1" id="KW-1133">Transmembrane helix</keyword>
<keyword evidence="1" id="KW-0472">Membrane</keyword>
<keyword evidence="3" id="KW-1185">Reference proteome</keyword>
<feature type="transmembrane region" description="Helical" evidence="1">
    <location>
        <begin position="12"/>
        <end position="31"/>
    </location>
</feature>
<evidence type="ECO:0000313" key="2">
    <source>
        <dbReference type="EMBL" id="QFG69023.1"/>
    </source>
</evidence>
<sequence length="132" mass="13865">MTDQTAGGRLRLFGWVLLGLAVVGQVAGLYAPTVPGPDGIPGLDKVGHFLAFAVPAFLARLLGARWMMLLLLVHALVAEPLQHTLTSNRVAELGDALANLVGLAVGALAARLVARWRHDGGMPSVDDRERAG</sequence>
<accession>A0A5J6V7G4</accession>
<name>A0A5J6V7G4_9MICO</name>
<dbReference type="AlphaFoldDB" id="A0A5J6V7G4"/>
<keyword evidence="1" id="KW-0812">Transmembrane</keyword>
<dbReference type="RefSeq" id="WP_158061408.1">
    <property type="nucleotide sequence ID" value="NZ_CP044427.1"/>
</dbReference>
<feature type="transmembrane region" description="Helical" evidence="1">
    <location>
        <begin position="52"/>
        <end position="76"/>
    </location>
</feature>
<dbReference type="EMBL" id="CP044427">
    <property type="protein sequence ID" value="QFG69023.1"/>
    <property type="molecule type" value="Genomic_DNA"/>
</dbReference>
<gene>
    <name evidence="2" type="ORF">FY030_10165</name>
</gene>
<evidence type="ECO:0000256" key="1">
    <source>
        <dbReference type="SAM" id="Phobius"/>
    </source>
</evidence>
<evidence type="ECO:0000313" key="3">
    <source>
        <dbReference type="Proteomes" id="UP000326546"/>
    </source>
</evidence>
<reference evidence="2 3" key="1">
    <citation type="submission" date="2019-09" db="EMBL/GenBank/DDBJ databases">
        <title>Serinicoccus pratensis sp. nov., isolated from meadow soil.</title>
        <authorList>
            <person name="Zhang W."/>
        </authorList>
    </citation>
    <scope>NUCLEOTIDE SEQUENCE [LARGE SCALE GENOMIC DNA]</scope>
    <source>
        <strain evidence="2 3">W204</strain>
    </source>
</reference>
<dbReference type="KEGG" id="serw:FY030_10165"/>